<dbReference type="InterPro" id="IPR050116">
    <property type="entry name" value="DNA_polymerase-Y"/>
</dbReference>
<dbReference type="PANTHER" id="PTHR11076:SF34">
    <property type="entry name" value="PROTEIN UMUC"/>
    <property type="match status" value="1"/>
</dbReference>
<dbReference type="GO" id="GO:0003684">
    <property type="term" value="F:damaged DNA binding"/>
    <property type="evidence" value="ECO:0007669"/>
    <property type="project" value="InterPro"/>
</dbReference>
<dbReference type="InterPro" id="IPR043502">
    <property type="entry name" value="DNA/RNA_pol_sf"/>
</dbReference>
<dbReference type="Pfam" id="PF00817">
    <property type="entry name" value="IMS"/>
    <property type="match status" value="1"/>
</dbReference>
<dbReference type="Gene3D" id="3.30.70.270">
    <property type="match status" value="1"/>
</dbReference>
<sequence>MSSILRTKKIALIDCNSFYVSCERLFNPKIRRKPVVVLSNNDGCIISRSNEAKALGIKMGEPYFKAKDIILKNKVEVFSSNYSLYGDLSRRVMRTLKRFNSEIEVYSIDEAFLDLSNFPDSEVEKVGKEIRETVLQWTGIPTSIGIANTKTLSKVANHIAKKKQSGVTSLIGIDNLDPILEKVEINDVWGVGRQLTKFYQKHGIYNAKQLKNKSNTWIKKSSNVLSSRTAMELRGISCIGLETTTTKRKSCVVSRSFGKRIETFQELKEAVANYCLNASEKIRSESLVAKAITVFVRTSPFQRNFGYYSNAKTVDFPIATNNSIETVKTAVLILESIFKNGYRYQKAGVMLTGLSNASDKTNLFTSEKDEKINSLMRSIDHTNHRYGRSTLSVASAGVHKKWNMRRQYSSKIDTADFYCLPTIRA</sequence>
<keyword evidence="5" id="KW-0742">SOS response</keyword>
<feature type="domain" description="UmuC" evidence="6">
    <location>
        <begin position="10"/>
        <end position="192"/>
    </location>
</feature>
<dbReference type="SUPFAM" id="SSF56672">
    <property type="entry name" value="DNA/RNA polymerases"/>
    <property type="match status" value="1"/>
</dbReference>
<dbReference type="InterPro" id="IPR043128">
    <property type="entry name" value="Rev_trsase/Diguanyl_cyclase"/>
</dbReference>
<accession>A4GJP1</accession>
<organism evidence="7">
    <name type="scientific">uncultured marine bacterium HF10_45G01</name>
    <dbReference type="NCBI Taxonomy" id="415446"/>
    <lineage>
        <taxon>Bacteria</taxon>
        <taxon>environmental samples</taxon>
    </lineage>
</organism>
<dbReference type="GO" id="GO:0006281">
    <property type="term" value="P:DNA repair"/>
    <property type="evidence" value="ECO:0007669"/>
    <property type="project" value="UniProtKB-KW"/>
</dbReference>
<protein>
    <submittedName>
        <fullName evidence="7">DNA-directed DNA polymerase</fullName>
    </submittedName>
</protein>
<dbReference type="InterPro" id="IPR001126">
    <property type="entry name" value="UmuC"/>
</dbReference>
<dbReference type="InterPro" id="IPR017961">
    <property type="entry name" value="DNA_pol_Y-fam_little_finger"/>
</dbReference>
<dbReference type="EMBL" id="EF107103">
    <property type="protein sequence ID" value="ABL97336.1"/>
    <property type="molecule type" value="Genomic_DNA"/>
</dbReference>
<evidence type="ECO:0000256" key="1">
    <source>
        <dbReference type="ARBA" id="ARBA00010945"/>
    </source>
</evidence>
<proteinExistence type="inferred from homology"/>
<keyword evidence="3" id="KW-0741">SOS mutagenesis</keyword>
<dbReference type="PROSITE" id="PS50173">
    <property type="entry name" value="UMUC"/>
    <property type="match status" value="1"/>
</dbReference>
<dbReference type="Gene3D" id="3.40.1170.60">
    <property type="match status" value="1"/>
</dbReference>
<dbReference type="Gene3D" id="3.30.1490.100">
    <property type="entry name" value="DNA polymerase, Y-family, little finger domain"/>
    <property type="match status" value="1"/>
</dbReference>
<name>A4GJP1_9BACT</name>
<keyword evidence="4" id="KW-0234">DNA repair</keyword>
<evidence type="ECO:0000259" key="6">
    <source>
        <dbReference type="PROSITE" id="PS50173"/>
    </source>
</evidence>
<comment type="similarity">
    <text evidence="1">Belongs to the DNA polymerase type-Y family.</text>
</comment>
<dbReference type="GO" id="GO:0042276">
    <property type="term" value="P:error-prone translesion synthesis"/>
    <property type="evidence" value="ECO:0007669"/>
    <property type="project" value="TreeGrafter"/>
</dbReference>
<keyword evidence="2" id="KW-0227">DNA damage</keyword>
<dbReference type="Pfam" id="PF13438">
    <property type="entry name" value="DUF4113"/>
    <property type="match status" value="1"/>
</dbReference>
<gene>
    <name evidence="7" type="ORF">ALOHA_HF1045G01.0003</name>
</gene>
<dbReference type="GO" id="GO:0009432">
    <property type="term" value="P:SOS response"/>
    <property type="evidence" value="ECO:0007669"/>
    <property type="project" value="UniProtKB-KW"/>
</dbReference>
<evidence type="ECO:0000256" key="4">
    <source>
        <dbReference type="ARBA" id="ARBA00023204"/>
    </source>
</evidence>
<keyword evidence="7" id="KW-0239">DNA-directed DNA polymerase</keyword>
<reference evidence="7" key="1">
    <citation type="journal article" date="2007" name="Environ. Microbiol.">
        <title>Proteorhodopsin photosystem gene clusters exhibit co-evolutionary trends and shared ancestry among diverse marine microbial phyla.</title>
        <authorList>
            <person name="McCarren J."/>
            <person name="Delong E.F."/>
        </authorList>
    </citation>
    <scope>NUCLEOTIDE SEQUENCE</scope>
</reference>
<evidence type="ECO:0000256" key="5">
    <source>
        <dbReference type="ARBA" id="ARBA00023236"/>
    </source>
</evidence>
<dbReference type="InterPro" id="IPR025188">
    <property type="entry name" value="DUF4113"/>
</dbReference>
<keyword evidence="7" id="KW-0808">Transferase</keyword>
<dbReference type="GO" id="GO:0003887">
    <property type="term" value="F:DNA-directed DNA polymerase activity"/>
    <property type="evidence" value="ECO:0007669"/>
    <property type="project" value="UniProtKB-KW"/>
</dbReference>
<dbReference type="CDD" id="cd01700">
    <property type="entry name" value="PolY_Pol_V_umuC"/>
    <property type="match status" value="1"/>
</dbReference>
<keyword evidence="7" id="KW-0548">Nucleotidyltransferase</keyword>
<dbReference type="SUPFAM" id="SSF100879">
    <property type="entry name" value="Lesion bypass DNA polymerase (Y-family), little finger domain"/>
    <property type="match status" value="1"/>
</dbReference>
<dbReference type="Pfam" id="PF11799">
    <property type="entry name" value="IMS_C"/>
    <property type="match status" value="1"/>
</dbReference>
<dbReference type="AlphaFoldDB" id="A4GJP1"/>
<dbReference type="GO" id="GO:0005829">
    <property type="term" value="C:cytosol"/>
    <property type="evidence" value="ECO:0007669"/>
    <property type="project" value="TreeGrafter"/>
</dbReference>
<evidence type="ECO:0000256" key="2">
    <source>
        <dbReference type="ARBA" id="ARBA00022763"/>
    </source>
</evidence>
<evidence type="ECO:0000313" key="7">
    <source>
        <dbReference type="EMBL" id="ABL97336.1"/>
    </source>
</evidence>
<dbReference type="PANTHER" id="PTHR11076">
    <property type="entry name" value="DNA REPAIR POLYMERASE UMUC / TRANSFERASE FAMILY MEMBER"/>
    <property type="match status" value="1"/>
</dbReference>
<evidence type="ECO:0000256" key="3">
    <source>
        <dbReference type="ARBA" id="ARBA00023199"/>
    </source>
</evidence>
<dbReference type="InterPro" id="IPR036775">
    <property type="entry name" value="DNA_pol_Y-fam_lit_finger_sf"/>
</dbReference>